<gene>
    <name evidence="3" type="ORF">CXQ85_003611</name>
</gene>
<evidence type="ECO:0000313" key="4">
    <source>
        <dbReference type="Proteomes" id="UP000244309"/>
    </source>
</evidence>
<feature type="signal peptide" evidence="2">
    <location>
        <begin position="1"/>
        <end position="17"/>
    </location>
</feature>
<dbReference type="VEuPathDB" id="FungiDB:CXQ85_003611"/>
<name>A0A2V1AR81_9ASCO</name>
<keyword evidence="1" id="KW-0812">Transmembrane</keyword>
<feature type="transmembrane region" description="Helical" evidence="1">
    <location>
        <begin position="305"/>
        <end position="330"/>
    </location>
</feature>
<proteinExistence type="predicted"/>
<dbReference type="PANTHER" id="PTHR28019">
    <property type="entry name" value="CELL MEMBRANE PROTEIN YLR413W-RELATED"/>
    <property type="match status" value="1"/>
</dbReference>
<evidence type="ECO:0000256" key="1">
    <source>
        <dbReference type="SAM" id="Phobius"/>
    </source>
</evidence>
<dbReference type="GO" id="GO:0031505">
    <property type="term" value="P:fungal-type cell wall organization"/>
    <property type="evidence" value="ECO:0007669"/>
    <property type="project" value="TreeGrafter"/>
</dbReference>
<dbReference type="STRING" id="45357.A0A2V1AR81"/>
<dbReference type="Pfam" id="PF06687">
    <property type="entry name" value="SUR7"/>
    <property type="match status" value="1"/>
</dbReference>
<dbReference type="Proteomes" id="UP000244309">
    <property type="component" value="Unassembled WGS sequence"/>
</dbReference>
<dbReference type="GeneID" id="37008941"/>
<dbReference type="OrthoDB" id="4480814at2759"/>
<protein>
    <submittedName>
        <fullName evidence="3">Uncharacterized protein</fullName>
    </submittedName>
</protein>
<dbReference type="RefSeq" id="XP_025340693.1">
    <property type="nucleotide sequence ID" value="XM_025487245.1"/>
</dbReference>
<keyword evidence="2" id="KW-0732">Signal</keyword>
<dbReference type="PANTHER" id="PTHR28019:SF2">
    <property type="entry name" value="CELL MEMBRANE PROTEIN YLR413W-RELATED"/>
    <property type="match status" value="1"/>
</dbReference>
<reference evidence="3 4" key="1">
    <citation type="submission" date="2017-12" db="EMBL/GenBank/DDBJ databases">
        <title>Genome Sequence of a Multidrug-Resistant Candida haemulonii Isolate from a Patient with Chronic Leg Ulcers in Israel.</title>
        <authorList>
            <person name="Chow N.A."/>
            <person name="Gade L."/>
            <person name="Batra D."/>
            <person name="Rowe L.A."/>
            <person name="Ben-Ami R."/>
            <person name="Loparev V.N."/>
            <person name="Litvintseva A.P."/>
        </authorList>
    </citation>
    <scope>NUCLEOTIDE SEQUENCE [LARGE SCALE GENOMIC DNA]</scope>
    <source>
        <strain evidence="3 4">B11899</strain>
    </source>
</reference>
<feature type="transmembrane region" description="Helical" evidence="1">
    <location>
        <begin position="385"/>
        <end position="414"/>
    </location>
</feature>
<keyword evidence="1" id="KW-1133">Transmembrane helix</keyword>
<dbReference type="GO" id="GO:0005886">
    <property type="term" value="C:plasma membrane"/>
    <property type="evidence" value="ECO:0007669"/>
    <property type="project" value="InterPro"/>
</dbReference>
<dbReference type="GO" id="GO:0051285">
    <property type="term" value="C:cell cortex of cell tip"/>
    <property type="evidence" value="ECO:0007669"/>
    <property type="project" value="TreeGrafter"/>
</dbReference>
<accession>A0A2V1AR81</accession>
<dbReference type="InterPro" id="IPR009571">
    <property type="entry name" value="SUR7/Rim9-like_fungi"/>
</dbReference>
<dbReference type="AlphaFoldDB" id="A0A2V1AR81"/>
<evidence type="ECO:0000256" key="2">
    <source>
        <dbReference type="SAM" id="SignalP"/>
    </source>
</evidence>
<keyword evidence="1" id="KW-0472">Membrane</keyword>
<sequence>MFFRLLVLFFTISAVTLTPWAIVGSYKNASHLTNNYLIGVQVTGLDVGALFAGNQKRDAVVNLPLDNKFVDAVPTPTTTERAYTTSFEKKDLADDIQSLVGGLGTEVSSAIDGIDLDKLTADAASATSQIADAIDTDAIISDIGQLASSVNLPDAVATLAEGLANGLSIEQAVSNLEYHDLGFADYYSISYWGYCRGYMRSLNNSDDLISNLGDFGKNFNQDKVNYVWCSSPVAGYKFDPLELVKREMSNAVRDEIDGVNGLPSGISGTLKAQLIALIASVDYETLNLPGELQDMLGLLNNITTAGLAMLIAGAGLGFISLIFQLVGLVSSPRNSCLSCLNYILMLLFFLCILLGAGLTTGVYMFARKEVNNHIDEFGLKSYLSIQYYAFAWSAMAASFMAVVLAALGYCCGCFHGNGKRKYKRVDEPNMAYDHKGYQ</sequence>
<keyword evidence="4" id="KW-1185">Reference proteome</keyword>
<evidence type="ECO:0000313" key="3">
    <source>
        <dbReference type="EMBL" id="PVH19753.1"/>
    </source>
</evidence>
<feature type="transmembrane region" description="Helical" evidence="1">
    <location>
        <begin position="342"/>
        <end position="365"/>
    </location>
</feature>
<dbReference type="EMBL" id="PKFO01000002">
    <property type="protein sequence ID" value="PVH19753.1"/>
    <property type="molecule type" value="Genomic_DNA"/>
</dbReference>
<comment type="caution">
    <text evidence="3">The sequence shown here is derived from an EMBL/GenBank/DDBJ whole genome shotgun (WGS) entry which is preliminary data.</text>
</comment>
<organism evidence="3 4">
    <name type="scientific">Candidozyma haemuli</name>
    <dbReference type="NCBI Taxonomy" id="45357"/>
    <lineage>
        <taxon>Eukaryota</taxon>
        <taxon>Fungi</taxon>
        <taxon>Dikarya</taxon>
        <taxon>Ascomycota</taxon>
        <taxon>Saccharomycotina</taxon>
        <taxon>Pichiomycetes</taxon>
        <taxon>Metschnikowiaceae</taxon>
        <taxon>Candidozyma</taxon>
    </lineage>
</organism>
<dbReference type="InterPro" id="IPR052413">
    <property type="entry name" value="SUR7_domain"/>
</dbReference>
<feature type="chain" id="PRO_5015869729" evidence="2">
    <location>
        <begin position="18"/>
        <end position="438"/>
    </location>
</feature>